<gene>
    <name evidence="3" type="ORF">G7Y89_g14209</name>
</gene>
<evidence type="ECO:0000256" key="2">
    <source>
        <dbReference type="SAM" id="MobiDB-lite"/>
    </source>
</evidence>
<comment type="cofactor">
    <cofactor evidence="1">
        <name>heme</name>
        <dbReference type="ChEBI" id="CHEBI:30413"/>
    </cofactor>
</comment>
<dbReference type="PANTHER" id="PTHR24305:SF227">
    <property type="entry name" value="P450, PUTATIVE (EUROFUNG)-RELATED"/>
    <property type="match status" value="1"/>
</dbReference>
<dbReference type="GO" id="GO:0004497">
    <property type="term" value="F:monooxygenase activity"/>
    <property type="evidence" value="ECO:0007669"/>
    <property type="project" value="InterPro"/>
</dbReference>
<dbReference type="OrthoDB" id="1470350at2759"/>
<dbReference type="InterPro" id="IPR002401">
    <property type="entry name" value="Cyt_P450_E_grp-I"/>
</dbReference>
<dbReference type="AlphaFoldDB" id="A0A8H4R4V3"/>
<dbReference type="InterPro" id="IPR036396">
    <property type="entry name" value="Cyt_P450_sf"/>
</dbReference>
<feature type="region of interest" description="Disordered" evidence="2">
    <location>
        <begin position="106"/>
        <end position="128"/>
    </location>
</feature>
<dbReference type="PRINTS" id="PR00385">
    <property type="entry name" value="P450"/>
</dbReference>
<evidence type="ECO:0008006" key="5">
    <source>
        <dbReference type="Google" id="ProtNLM"/>
    </source>
</evidence>
<keyword evidence="1" id="KW-0479">Metal-binding</keyword>
<evidence type="ECO:0000313" key="3">
    <source>
        <dbReference type="EMBL" id="KAF4622816.1"/>
    </source>
</evidence>
<sequence length="699" mass="77728">MFLKLIAYEGPIKMGLSYRGLSSHGEFVEVKTAALLVIEEALVLLVVEMEIEEDEVLEKWDDVEMEVEVEEGVVEEGDGDDGDLDVVVCSGTLIFKHAQSDAVVHQKVQPPKPREIDEPTPQRNELPPIASCRDASRLTCGFSADGASISTWNGVRRLLDSDFPSHAVACTKPELPRYNTRKISTTKYFEITSSIHLRKRHLPSPKDESWWNGSAGVIFSNTTGVPMANWLNTIPNDGLIAYRGLLNIERVLLTSPKALSEVLTLRSYDFIKPTQVVSTLGRILGVGVLLAEGDEHKFQRKHLMPAFAFRHIKDLYPIFWGKARENVHKIEEFVVAGGVKKENIPNNVPEAVDGDKSVAVVEVGSWAQRATLDIIGLAGMGKDFGAVEDDNTLLSRTYRSIFKPTRQAIILGILSVFFPSWLVSRLPVKRNDDIAAAAGTIRKVCREMIEEKKKKLEKKELTDVDILSVALESGAFTSENLVDQMMTFLAAGHETTASSMTWALYMLCLHPDVQTRLRAEIREHLPSLDTDTDVTSQQIDHMPYLNAVCSEVLRYYPPVPLTPRITANDTTILGKRIPKGTRVMLVPYAVNRSRELWGPDADKFNPDRWMPSENNPQSANGGAPSNYAFLTFLHGPRGCIGQGFAKSEFACLLAAWVGRFEFQINDVRELDEANMEIKGGVTARPAKGLYVKTKVVPGW</sequence>
<dbReference type="PRINTS" id="PR00463">
    <property type="entry name" value="EP450I"/>
</dbReference>
<organism evidence="3 4">
    <name type="scientific">Cudoniella acicularis</name>
    <dbReference type="NCBI Taxonomy" id="354080"/>
    <lineage>
        <taxon>Eukaryota</taxon>
        <taxon>Fungi</taxon>
        <taxon>Dikarya</taxon>
        <taxon>Ascomycota</taxon>
        <taxon>Pezizomycotina</taxon>
        <taxon>Leotiomycetes</taxon>
        <taxon>Helotiales</taxon>
        <taxon>Tricladiaceae</taxon>
        <taxon>Cudoniella</taxon>
    </lineage>
</organism>
<dbReference type="Gene3D" id="1.10.630.10">
    <property type="entry name" value="Cytochrome P450"/>
    <property type="match status" value="1"/>
</dbReference>
<dbReference type="FunFam" id="1.10.630.10:FF:000051">
    <property type="entry name" value="Cytochrome P450 monooxygenase (Fum15)"/>
    <property type="match status" value="1"/>
</dbReference>
<keyword evidence="4" id="KW-1185">Reference proteome</keyword>
<dbReference type="Proteomes" id="UP000566819">
    <property type="component" value="Unassembled WGS sequence"/>
</dbReference>
<dbReference type="InterPro" id="IPR001128">
    <property type="entry name" value="Cyt_P450"/>
</dbReference>
<dbReference type="InterPro" id="IPR050121">
    <property type="entry name" value="Cytochrome_P450_monoxygenase"/>
</dbReference>
<dbReference type="GO" id="GO:0005506">
    <property type="term" value="F:iron ion binding"/>
    <property type="evidence" value="ECO:0007669"/>
    <property type="project" value="InterPro"/>
</dbReference>
<reference evidence="3 4" key="1">
    <citation type="submission" date="2020-03" db="EMBL/GenBank/DDBJ databases">
        <title>Draft Genome Sequence of Cudoniella acicularis.</title>
        <authorList>
            <person name="Buettner E."/>
            <person name="Kellner H."/>
        </authorList>
    </citation>
    <scope>NUCLEOTIDE SEQUENCE [LARGE SCALE GENOMIC DNA]</scope>
    <source>
        <strain evidence="3 4">DSM 108380</strain>
    </source>
</reference>
<dbReference type="CDD" id="cd11069">
    <property type="entry name" value="CYP_FUM15-like"/>
    <property type="match status" value="1"/>
</dbReference>
<keyword evidence="1" id="KW-0408">Iron</keyword>
<dbReference type="EMBL" id="JAAMPI010001818">
    <property type="protein sequence ID" value="KAF4622816.1"/>
    <property type="molecule type" value="Genomic_DNA"/>
</dbReference>
<comment type="caution">
    <text evidence="3">The sequence shown here is derived from an EMBL/GenBank/DDBJ whole genome shotgun (WGS) entry which is preliminary data.</text>
</comment>
<proteinExistence type="predicted"/>
<name>A0A8H4R4V3_9HELO</name>
<accession>A0A8H4R4V3</accession>
<dbReference type="SUPFAM" id="SSF48264">
    <property type="entry name" value="Cytochrome P450"/>
    <property type="match status" value="1"/>
</dbReference>
<dbReference type="GO" id="GO:0016705">
    <property type="term" value="F:oxidoreductase activity, acting on paired donors, with incorporation or reduction of molecular oxygen"/>
    <property type="evidence" value="ECO:0007669"/>
    <property type="project" value="InterPro"/>
</dbReference>
<protein>
    <recommendedName>
        <fullName evidence="5">Cytochrome P450</fullName>
    </recommendedName>
</protein>
<evidence type="ECO:0000256" key="1">
    <source>
        <dbReference type="PIRSR" id="PIRSR602401-1"/>
    </source>
</evidence>
<dbReference type="GO" id="GO:0020037">
    <property type="term" value="F:heme binding"/>
    <property type="evidence" value="ECO:0007669"/>
    <property type="project" value="InterPro"/>
</dbReference>
<dbReference type="PANTHER" id="PTHR24305">
    <property type="entry name" value="CYTOCHROME P450"/>
    <property type="match status" value="1"/>
</dbReference>
<dbReference type="Pfam" id="PF00067">
    <property type="entry name" value="p450"/>
    <property type="match status" value="1"/>
</dbReference>
<evidence type="ECO:0000313" key="4">
    <source>
        <dbReference type="Proteomes" id="UP000566819"/>
    </source>
</evidence>
<keyword evidence="1" id="KW-0349">Heme</keyword>
<feature type="binding site" description="axial binding residue" evidence="1">
    <location>
        <position position="639"/>
    </location>
    <ligand>
        <name>heme</name>
        <dbReference type="ChEBI" id="CHEBI:30413"/>
    </ligand>
    <ligandPart>
        <name>Fe</name>
        <dbReference type="ChEBI" id="CHEBI:18248"/>
    </ligandPart>
</feature>